<dbReference type="Gene3D" id="3.20.20.30">
    <property type="entry name" value="Luciferase-like domain"/>
    <property type="match status" value="1"/>
</dbReference>
<dbReference type="InterPro" id="IPR011251">
    <property type="entry name" value="Luciferase-like_dom"/>
</dbReference>
<keyword evidence="5" id="KW-1185">Reference proteome</keyword>
<dbReference type="Pfam" id="PF00296">
    <property type="entry name" value="Bac_luciferase"/>
    <property type="match status" value="1"/>
</dbReference>
<dbReference type="InterPro" id="IPR050564">
    <property type="entry name" value="F420-G6PD/mer"/>
</dbReference>
<evidence type="ECO:0000313" key="4">
    <source>
        <dbReference type="EMBL" id="QPI60697.1"/>
    </source>
</evidence>
<evidence type="ECO:0000259" key="3">
    <source>
        <dbReference type="Pfam" id="PF00296"/>
    </source>
</evidence>
<keyword evidence="1 4" id="KW-0560">Oxidoreductase</keyword>
<dbReference type="NCBIfam" id="TIGR03841">
    <property type="entry name" value="F420_Rv3093c"/>
    <property type="match status" value="1"/>
</dbReference>
<evidence type="ECO:0000313" key="5">
    <source>
        <dbReference type="Proteomes" id="UP000663421"/>
    </source>
</evidence>
<proteinExistence type="predicted"/>
<reference evidence="4 5" key="1">
    <citation type="submission" date="2020-11" db="EMBL/GenBank/DDBJ databases">
        <title>Complete genome sequence unveiled secondary metabolic potentials in Streptomyces solisilvae HNM0141.</title>
        <authorList>
            <person name="Huang X."/>
        </authorList>
    </citation>
    <scope>NUCLEOTIDE SEQUENCE [LARGE SCALE GENOMIC DNA]</scope>
    <source>
        <strain evidence="4 5">HNM0141</strain>
    </source>
</reference>
<organism evidence="4 5">
    <name type="scientific">Streptomyces malaysiensis</name>
    <dbReference type="NCBI Taxonomy" id="92644"/>
    <lineage>
        <taxon>Bacteria</taxon>
        <taxon>Bacillati</taxon>
        <taxon>Actinomycetota</taxon>
        <taxon>Actinomycetes</taxon>
        <taxon>Kitasatosporales</taxon>
        <taxon>Streptomycetaceae</taxon>
        <taxon>Streptomyces</taxon>
        <taxon>Streptomyces violaceusniger group</taxon>
    </lineage>
</organism>
<dbReference type="CDD" id="cd01097">
    <property type="entry name" value="Tetrahydromethanopterin_reductase"/>
    <property type="match status" value="1"/>
</dbReference>
<sequence length="369" mass="38731">MGDDRAHPARGPDAGGAAVRRRSLGVVLPYWLDRPDLEALGIARQASARGFERLWLGEMATFDVFALATAVAGGTSIPRLTVGPLAVGVRSPVAIAMGAASVATLTGTHVDVALGASSPHIVSDWHGRSWSGNPRRTRESVAVLRELLGGNRAAFSGRHIRTRGFRLRQPQPDSMIGVAAFGPRMTEVAAETADEVVLNLVPPAHIAQVRASIDAFAEARGRPAPRLAVWVACSVEPGPATYRQLASQLAVYLRPPGYGEMFTELGFGDLVRQAHATTGRRTLVEDIPPELPAAVGAIGSGAEVLRRIDAYFNAGADHIGLVPTTADDRDGAETLAFISEHAPDLVPGPTGAKRPVGGGGIRSISDGQR</sequence>
<name>A0ABX6WH16_STRMQ</name>
<gene>
    <name evidence="4" type="ORF">I1A49_42450</name>
</gene>
<dbReference type="EC" id="1.-.-.-" evidence="4"/>
<dbReference type="PANTHER" id="PTHR43244">
    <property type="match status" value="1"/>
</dbReference>
<dbReference type="PANTHER" id="PTHR43244:SF1">
    <property type="entry name" value="5,10-METHYLENETETRAHYDROMETHANOPTERIN REDUCTASE"/>
    <property type="match status" value="1"/>
</dbReference>
<dbReference type="GO" id="GO:0016491">
    <property type="term" value="F:oxidoreductase activity"/>
    <property type="evidence" value="ECO:0007669"/>
    <property type="project" value="UniProtKB-KW"/>
</dbReference>
<accession>A0ABX6WH16</accession>
<evidence type="ECO:0000256" key="1">
    <source>
        <dbReference type="ARBA" id="ARBA00023002"/>
    </source>
</evidence>
<dbReference type="InterPro" id="IPR036661">
    <property type="entry name" value="Luciferase-like_sf"/>
</dbReference>
<dbReference type="SUPFAM" id="SSF51679">
    <property type="entry name" value="Bacterial luciferase-like"/>
    <property type="match status" value="1"/>
</dbReference>
<evidence type="ECO:0000256" key="2">
    <source>
        <dbReference type="SAM" id="MobiDB-lite"/>
    </source>
</evidence>
<protein>
    <submittedName>
        <fullName evidence="4">LLM class F420-dependent oxidoreductase</fullName>
        <ecNumber evidence="4">1.-.-.-</ecNumber>
    </submittedName>
</protein>
<feature type="domain" description="Luciferase-like" evidence="3">
    <location>
        <begin position="38"/>
        <end position="318"/>
    </location>
</feature>
<feature type="region of interest" description="Disordered" evidence="2">
    <location>
        <begin position="342"/>
        <end position="369"/>
    </location>
</feature>
<dbReference type="Proteomes" id="UP000663421">
    <property type="component" value="Chromosome"/>
</dbReference>
<dbReference type="InterPro" id="IPR022526">
    <property type="entry name" value="F420_Rv3093c"/>
</dbReference>
<dbReference type="EMBL" id="CP065050">
    <property type="protein sequence ID" value="QPI60697.1"/>
    <property type="molecule type" value="Genomic_DNA"/>
</dbReference>